<keyword evidence="1" id="KW-1133">Transmembrane helix</keyword>
<name>A0A0J1BA61_RHOIS</name>
<dbReference type="RefSeq" id="WP_053061214.1">
    <property type="nucleotide sequence ID" value="NZ_LECT01000031.1"/>
</dbReference>
<proteinExistence type="predicted"/>
<evidence type="ECO:0000313" key="4">
    <source>
        <dbReference type="Proteomes" id="UP000036367"/>
    </source>
</evidence>
<dbReference type="EMBL" id="LECT01000031">
    <property type="protein sequence ID" value="KLU03630.1"/>
    <property type="molecule type" value="Genomic_DNA"/>
</dbReference>
<evidence type="ECO:0000313" key="2">
    <source>
        <dbReference type="EMBL" id="KLU03610.1"/>
    </source>
</evidence>
<evidence type="ECO:0000256" key="1">
    <source>
        <dbReference type="SAM" id="Phobius"/>
    </source>
</evidence>
<dbReference type="EMBL" id="LECT01000033">
    <property type="protein sequence ID" value="KLU03610.1"/>
    <property type="molecule type" value="Genomic_DNA"/>
</dbReference>
<dbReference type="AlphaFoldDB" id="A0A0J1BA61"/>
<feature type="transmembrane region" description="Helical" evidence="1">
    <location>
        <begin position="111"/>
        <end position="129"/>
    </location>
</feature>
<gene>
    <name evidence="3" type="ORF">RISK_004037</name>
    <name evidence="2" type="ORF">RISK_004347</name>
</gene>
<dbReference type="Proteomes" id="UP000036367">
    <property type="component" value="Unassembled WGS sequence"/>
</dbReference>
<keyword evidence="1" id="KW-0472">Membrane</keyword>
<evidence type="ECO:0008006" key="5">
    <source>
        <dbReference type="Google" id="ProtNLM"/>
    </source>
</evidence>
<evidence type="ECO:0000313" key="3">
    <source>
        <dbReference type="EMBL" id="KLU03630.1"/>
    </source>
</evidence>
<protein>
    <recommendedName>
        <fullName evidence="5">Transmembrane protein</fullName>
    </recommendedName>
</protein>
<reference evidence="2 4" key="1">
    <citation type="submission" date="2015-05" db="EMBL/GenBank/DDBJ databases">
        <title>Permanent draft genome of Rhodopirellula islandicus K833.</title>
        <authorList>
            <person name="Kizina J."/>
            <person name="Richter M."/>
            <person name="Glockner F.O."/>
            <person name="Harder J."/>
        </authorList>
    </citation>
    <scope>NUCLEOTIDE SEQUENCE [LARGE SCALE GENOMIC DNA]</scope>
    <source>
        <strain evidence="4">DSM 24040 / K833</strain>
        <strain evidence="2">K833</strain>
    </source>
</reference>
<comment type="caution">
    <text evidence="2">The sequence shown here is derived from an EMBL/GenBank/DDBJ whole genome shotgun (WGS) entry which is preliminary data.</text>
</comment>
<organism evidence="2 4">
    <name type="scientific">Rhodopirellula islandica</name>
    <dbReference type="NCBI Taxonomy" id="595434"/>
    <lineage>
        <taxon>Bacteria</taxon>
        <taxon>Pseudomonadati</taxon>
        <taxon>Planctomycetota</taxon>
        <taxon>Planctomycetia</taxon>
        <taxon>Pirellulales</taxon>
        <taxon>Pirellulaceae</taxon>
        <taxon>Rhodopirellula</taxon>
    </lineage>
</organism>
<sequence length="133" mass="15479">MTQPVHSCMTKAIIADGNQLETGPQWITSRRARLRLFDDHLVCGDWTVHYEDIREAVLASFRSPILRIPGYVLSARTDDHTYHFGLNGWRYWKGDLPFPVKRANTRLRMSWLSMVARAILIGYVAYAVWRWAT</sequence>
<dbReference type="OrthoDB" id="213612at2"/>
<accession>A0A0J1BA61</accession>
<dbReference type="STRING" id="595434.RISK_004037"/>
<keyword evidence="1" id="KW-0812">Transmembrane</keyword>
<dbReference type="PATRIC" id="fig|595434.4.peg.3826"/>
<keyword evidence="4" id="KW-1185">Reference proteome</keyword>